<accession>A0A9P7BGM2</accession>
<evidence type="ECO:0000256" key="5">
    <source>
        <dbReference type="ARBA" id="ARBA00023242"/>
    </source>
</evidence>
<dbReference type="GO" id="GO:0010468">
    <property type="term" value="P:regulation of gene expression"/>
    <property type="evidence" value="ECO:0007669"/>
    <property type="project" value="UniProtKB-ARBA"/>
</dbReference>
<dbReference type="AlphaFoldDB" id="A0A9P7BGM2"/>
<comment type="subcellular location">
    <subcellularLocation>
        <location evidence="1">Nucleus</location>
    </subcellularLocation>
</comment>
<keyword evidence="8" id="KW-1185">Reference proteome</keyword>
<feature type="region of interest" description="Disordered" evidence="6">
    <location>
        <begin position="226"/>
        <end position="335"/>
    </location>
</feature>
<feature type="compositionally biased region" description="Low complexity" evidence="6">
    <location>
        <begin position="226"/>
        <end position="242"/>
    </location>
</feature>
<evidence type="ECO:0000256" key="1">
    <source>
        <dbReference type="ARBA" id="ARBA00004123"/>
    </source>
</evidence>
<name>A0A9P7BGM2_9ASCO</name>
<dbReference type="SMART" id="SM01401">
    <property type="entry name" value="Sds3"/>
    <property type="match status" value="1"/>
</dbReference>
<dbReference type="GO" id="GO:0005654">
    <property type="term" value="C:nucleoplasm"/>
    <property type="evidence" value="ECO:0007669"/>
    <property type="project" value="UniProtKB-ARBA"/>
</dbReference>
<dbReference type="Proteomes" id="UP000697127">
    <property type="component" value="Unassembled WGS sequence"/>
</dbReference>
<dbReference type="OrthoDB" id="70376at2759"/>
<organism evidence="7 8">
    <name type="scientific">Pichia californica</name>
    <dbReference type="NCBI Taxonomy" id="460514"/>
    <lineage>
        <taxon>Eukaryota</taxon>
        <taxon>Fungi</taxon>
        <taxon>Dikarya</taxon>
        <taxon>Ascomycota</taxon>
        <taxon>Saccharomycotina</taxon>
        <taxon>Pichiomycetes</taxon>
        <taxon>Pichiales</taxon>
        <taxon>Pichiaceae</taxon>
        <taxon>Pichia</taxon>
    </lineage>
</organism>
<evidence type="ECO:0000256" key="4">
    <source>
        <dbReference type="ARBA" id="ARBA00023163"/>
    </source>
</evidence>
<dbReference type="Pfam" id="PF08598">
    <property type="entry name" value="Sds3"/>
    <property type="match status" value="1"/>
</dbReference>
<dbReference type="InterPro" id="IPR013907">
    <property type="entry name" value="Sds3"/>
</dbReference>
<comment type="caution">
    <text evidence="7">The sequence shown here is derived from an EMBL/GenBank/DDBJ whole genome shotgun (WGS) entry which is preliminary data.</text>
</comment>
<keyword evidence="5" id="KW-0539">Nucleus</keyword>
<evidence type="ECO:0000313" key="8">
    <source>
        <dbReference type="Proteomes" id="UP000697127"/>
    </source>
</evidence>
<feature type="compositionally biased region" description="Polar residues" evidence="6">
    <location>
        <begin position="323"/>
        <end position="335"/>
    </location>
</feature>
<keyword evidence="4" id="KW-0804">Transcription</keyword>
<sequence>MQLPLQTQDQTQAQLQQMHQIQLQQIQQTQMQYQHQPQVPVQMHVQSSEIQQAPMYIPVQQQQQQQQEYQIQQNPVPQQQQQPVSQNSNVQHLTKRARRRMQLQSKLSKMDQQFIADKDVHYRDSLIQLQYKLSSLHSGENAEHMQKVRDLEEWRDYELLRLRLAEEYQVKFINDAFKQEYETIVENTKSIVDMVKTKLQEGLVNKIKQLKEDKALIDIVTSTKSVSMQTSSRSRSSLNDSSIIGNSGDRNSGYNTDGNNTNNENNNSGFDTNSSFFFSGERRSRRKRHQESSLHDSNQTNSNDDSYDSSTAPGGSSRKKSKTSNGNVSSATEDSNKILTENPVLNEFLYGSKSIVHKEKVNMKHPSKGTQHCPSLKPEEINEDLTFLRNFKKGKAN</sequence>
<evidence type="ECO:0000256" key="6">
    <source>
        <dbReference type="SAM" id="MobiDB-lite"/>
    </source>
</evidence>
<evidence type="ECO:0000256" key="3">
    <source>
        <dbReference type="ARBA" id="ARBA00023015"/>
    </source>
</evidence>
<reference evidence="7" key="1">
    <citation type="submission" date="2020-11" db="EMBL/GenBank/DDBJ databases">
        <title>Kefir isolates.</title>
        <authorList>
            <person name="Marcisauskas S."/>
            <person name="Kim Y."/>
            <person name="Blasche S."/>
        </authorList>
    </citation>
    <scope>NUCLEOTIDE SEQUENCE</scope>
    <source>
        <strain evidence="7">Olga-1</strain>
    </source>
</reference>
<keyword evidence="3" id="KW-0805">Transcription regulation</keyword>
<proteinExistence type="predicted"/>
<feature type="compositionally biased region" description="Low complexity" evidence="6">
    <location>
        <begin position="296"/>
        <end position="310"/>
    </location>
</feature>
<keyword evidence="2" id="KW-0678">Repressor</keyword>
<feature type="compositionally biased region" description="Low complexity" evidence="6">
    <location>
        <begin position="251"/>
        <end position="279"/>
    </location>
</feature>
<dbReference type="PANTHER" id="PTHR21964">
    <property type="entry name" value="BREAST CANCER METASTASIS-SUPPRESSOR 1"/>
    <property type="match status" value="1"/>
</dbReference>
<feature type="compositionally biased region" description="Low complexity" evidence="6">
    <location>
        <begin position="68"/>
        <end position="91"/>
    </location>
</feature>
<protein>
    <submittedName>
        <fullName evidence="7">Histone deacetylase and transcriptional regulator</fullName>
    </submittedName>
</protein>
<gene>
    <name evidence="7" type="primary">SDS3</name>
    <name evidence="7" type="ORF">C6P40_003437</name>
</gene>
<feature type="region of interest" description="Disordered" evidence="6">
    <location>
        <begin position="68"/>
        <end position="95"/>
    </location>
</feature>
<evidence type="ECO:0000256" key="2">
    <source>
        <dbReference type="ARBA" id="ARBA00022491"/>
    </source>
</evidence>
<evidence type="ECO:0000313" key="7">
    <source>
        <dbReference type="EMBL" id="KAG0690241.1"/>
    </source>
</evidence>
<dbReference type="EMBL" id="PUHW01000039">
    <property type="protein sequence ID" value="KAG0690241.1"/>
    <property type="molecule type" value="Genomic_DNA"/>
</dbReference>